<evidence type="ECO:0000313" key="1">
    <source>
        <dbReference type="EMBL" id="KFG39313.1"/>
    </source>
</evidence>
<gene>
    <name evidence="1" type="ORF">TGDOM2_240820</name>
</gene>
<dbReference type="VEuPathDB" id="ToxoDB:TGDOM2_240820"/>
<comment type="caution">
    <text evidence="1">The sequence shown here is derived from an EMBL/GenBank/DDBJ whole genome shotgun (WGS) entry which is preliminary data.</text>
</comment>
<name>A0A086K4J5_TOXGO</name>
<organism evidence="1 2">
    <name type="scientific">Toxoplasma gondii GAB2-2007-GAL-DOM2</name>
    <dbReference type="NCBI Taxonomy" id="1130820"/>
    <lineage>
        <taxon>Eukaryota</taxon>
        <taxon>Sar</taxon>
        <taxon>Alveolata</taxon>
        <taxon>Apicomplexa</taxon>
        <taxon>Conoidasida</taxon>
        <taxon>Coccidia</taxon>
        <taxon>Eucoccidiorida</taxon>
        <taxon>Eimeriorina</taxon>
        <taxon>Sarcocystidae</taxon>
        <taxon>Toxoplasma</taxon>
    </lineage>
</organism>
<accession>A0A086K4J5</accession>
<protein>
    <submittedName>
        <fullName evidence="1">Uncharacterized protein</fullName>
    </submittedName>
</protein>
<proteinExistence type="predicted"/>
<sequence>MEVTKKLVTVAKRRQIKTPMTKKKMVMRGDRNKRPWWSYRNTKNGCLCRQAPEEYPGVAFSKAKTTVRASCETSWRQTTGETPKLPIREQATHSQGDERCVRLLLVHGIARRLLFLDSQKLACRRKSLKSVEDSQFTVLHLSTAQRGRQRETE</sequence>
<dbReference type="Proteomes" id="UP000028837">
    <property type="component" value="Unassembled WGS sequence"/>
</dbReference>
<reference evidence="1 2" key="1">
    <citation type="submission" date="2014-02" db="EMBL/GenBank/DDBJ databases">
        <authorList>
            <person name="Sibley D."/>
            <person name="Venepally P."/>
            <person name="Karamycheva S."/>
            <person name="Hadjithomas M."/>
            <person name="Khan A."/>
            <person name="Brunk B."/>
            <person name="Roos D."/>
            <person name="Caler E."/>
            <person name="Lorenzi H."/>
        </authorList>
    </citation>
    <scope>NUCLEOTIDE SEQUENCE [LARGE SCALE GENOMIC DNA]</scope>
    <source>
        <strain evidence="1 2">GAB2-2007-GAL-DOM2</strain>
    </source>
</reference>
<evidence type="ECO:0000313" key="2">
    <source>
        <dbReference type="Proteomes" id="UP000028837"/>
    </source>
</evidence>
<dbReference type="EMBL" id="AHZU02000859">
    <property type="protein sequence ID" value="KFG39313.1"/>
    <property type="molecule type" value="Genomic_DNA"/>
</dbReference>
<dbReference type="AlphaFoldDB" id="A0A086K4J5"/>